<dbReference type="Proteomes" id="UP000449906">
    <property type="component" value="Unassembled WGS sequence"/>
</dbReference>
<name>A0A7J5DY89_NOCSI</name>
<dbReference type="GO" id="GO:0046685">
    <property type="term" value="P:response to arsenic-containing substance"/>
    <property type="evidence" value="ECO:0007669"/>
    <property type="project" value="UniProtKB-KW"/>
</dbReference>
<keyword evidence="1" id="KW-0059">Arsenical resistance</keyword>
<dbReference type="PANTHER" id="PTHR43428">
    <property type="entry name" value="ARSENATE REDUCTASE"/>
    <property type="match status" value="1"/>
</dbReference>
<sequence>MTTSTNSDAKPSLLFVCNHNAGRSALAAALARHQAGDRVTIRSAGLNPADTPSAGTIASLAEIGIDDTAHEPTKITEEIVAASTVVVAMKPGLDIPQVDGVVYETWDLPNPQGWEAPAIRPLREYINDRVAELLARLGR</sequence>
<accession>A0A7J5DY89</accession>
<reference evidence="3 4" key="1">
    <citation type="submission" date="2019-09" db="EMBL/GenBank/DDBJ databases">
        <title>Pimelobacter sp. isolated from Paulinella.</title>
        <authorList>
            <person name="Jeong S.E."/>
        </authorList>
    </citation>
    <scope>NUCLEOTIDE SEQUENCE [LARGE SCALE GENOMIC DNA]</scope>
    <source>
        <strain evidence="3 4">Pch-N</strain>
    </source>
</reference>
<evidence type="ECO:0000313" key="3">
    <source>
        <dbReference type="EMBL" id="KAB2810986.1"/>
    </source>
</evidence>
<dbReference type="SMART" id="SM00226">
    <property type="entry name" value="LMWPc"/>
    <property type="match status" value="1"/>
</dbReference>
<dbReference type="RefSeq" id="WP_151578541.1">
    <property type="nucleotide sequence ID" value="NZ_WBVM01000001.1"/>
</dbReference>
<evidence type="ECO:0000259" key="2">
    <source>
        <dbReference type="SMART" id="SM00226"/>
    </source>
</evidence>
<comment type="caution">
    <text evidence="3">The sequence shown here is derived from an EMBL/GenBank/DDBJ whole genome shotgun (WGS) entry which is preliminary data.</text>
</comment>
<evidence type="ECO:0000256" key="1">
    <source>
        <dbReference type="ARBA" id="ARBA00022849"/>
    </source>
</evidence>
<dbReference type="SUPFAM" id="SSF52788">
    <property type="entry name" value="Phosphotyrosine protein phosphatases I"/>
    <property type="match status" value="1"/>
</dbReference>
<dbReference type="PANTHER" id="PTHR43428:SF1">
    <property type="entry name" value="ARSENATE REDUCTASE"/>
    <property type="match status" value="1"/>
</dbReference>
<dbReference type="Gene3D" id="3.40.50.2300">
    <property type="match status" value="1"/>
</dbReference>
<proteinExistence type="predicted"/>
<protein>
    <submittedName>
        <fullName evidence="3">Low molecular weight phosphatase family protein</fullName>
    </submittedName>
</protein>
<feature type="domain" description="Phosphotyrosine protein phosphatase I" evidence="2">
    <location>
        <begin position="11"/>
        <end position="136"/>
    </location>
</feature>
<gene>
    <name evidence="3" type="ORF">F9L07_03355</name>
</gene>
<dbReference type="InterPro" id="IPR023485">
    <property type="entry name" value="Ptyr_pPase"/>
</dbReference>
<organism evidence="3 4">
    <name type="scientific">Nocardioides simplex</name>
    <name type="common">Arthrobacter simplex</name>
    <dbReference type="NCBI Taxonomy" id="2045"/>
    <lineage>
        <taxon>Bacteria</taxon>
        <taxon>Bacillati</taxon>
        <taxon>Actinomycetota</taxon>
        <taxon>Actinomycetes</taxon>
        <taxon>Propionibacteriales</taxon>
        <taxon>Nocardioidaceae</taxon>
        <taxon>Pimelobacter</taxon>
    </lineage>
</organism>
<evidence type="ECO:0000313" key="4">
    <source>
        <dbReference type="Proteomes" id="UP000449906"/>
    </source>
</evidence>
<dbReference type="Pfam" id="PF01451">
    <property type="entry name" value="LMWPc"/>
    <property type="match status" value="1"/>
</dbReference>
<dbReference type="InterPro" id="IPR036196">
    <property type="entry name" value="Ptyr_pPase_sf"/>
</dbReference>
<dbReference type="EMBL" id="WBVM01000001">
    <property type="protein sequence ID" value="KAB2810986.1"/>
    <property type="molecule type" value="Genomic_DNA"/>
</dbReference>
<dbReference type="AlphaFoldDB" id="A0A7J5DY89"/>